<dbReference type="FunFam" id="3.30.70.360:FF:000001">
    <property type="entry name" value="N-acetyldiaminopimelate deacetylase"/>
    <property type="match status" value="1"/>
</dbReference>
<protein>
    <submittedName>
        <fullName evidence="4">Amidohydrolase</fullName>
    </submittedName>
</protein>
<dbReference type="RefSeq" id="WP_142933953.1">
    <property type="nucleotide sequence ID" value="NZ_ML660170.1"/>
</dbReference>
<dbReference type="InterPro" id="IPR002933">
    <property type="entry name" value="Peptidase_M20"/>
</dbReference>
<keyword evidence="5" id="KW-1185">Reference proteome</keyword>
<dbReference type="PIRSF" id="PIRSF005962">
    <property type="entry name" value="Pept_M20D_amidohydro"/>
    <property type="match status" value="1"/>
</dbReference>
<dbReference type="InterPro" id="IPR011650">
    <property type="entry name" value="Peptidase_M20_dimer"/>
</dbReference>
<keyword evidence="2" id="KW-0479">Metal-binding</keyword>
<dbReference type="Gene3D" id="3.40.630.10">
    <property type="entry name" value="Zn peptidases"/>
    <property type="match status" value="1"/>
</dbReference>
<feature type="binding site" evidence="2">
    <location>
        <position position="167"/>
    </location>
    <ligand>
        <name>Mn(2+)</name>
        <dbReference type="ChEBI" id="CHEBI:29035"/>
        <label>2</label>
    </ligand>
</feature>
<comment type="caution">
    <text evidence="4">The sequence shown here is derived from an EMBL/GenBank/DDBJ whole genome shotgun (WGS) entry which is preliminary data.</text>
</comment>
<dbReference type="GO" id="GO:0019877">
    <property type="term" value="P:diaminopimelate biosynthetic process"/>
    <property type="evidence" value="ECO:0007669"/>
    <property type="project" value="UniProtKB-ARBA"/>
</dbReference>
<feature type="binding site" evidence="2">
    <location>
        <position position="366"/>
    </location>
    <ligand>
        <name>Mn(2+)</name>
        <dbReference type="ChEBI" id="CHEBI:29035"/>
        <label>2</label>
    </ligand>
</feature>
<evidence type="ECO:0000313" key="5">
    <source>
        <dbReference type="Proteomes" id="UP000315439"/>
    </source>
</evidence>
<gene>
    <name evidence="4" type="ORF">FLL46_22435</name>
</gene>
<dbReference type="EMBL" id="VIKS01000014">
    <property type="protein sequence ID" value="TQV84383.1"/>
    <property type="molecule type" value="Genomic_DNA"/>
</dbReference>
<feature type="binding site" evidence="2">
    <location>
        <position position="141"/>
    </location>
    <ligand>
        <name>Mn(2+)</name>
        <dbReference type="ChEBI" id="CHEBI:29035"/>
        <label>2</label>
    </ligand>
</feature>
<keyword evidence="1 4" id="KW-0378">Hydrolase</keyword>
<dbReference type="PANTHER" id="PTHR11014:SF63">
    <property type="entry name" value="METALLOPEPTIDASE, PUTATIVE (AFU_ORTHOLOGUE AFUA_6G09600)-RELATED"/>
    <property type="match status" value="1"/>
</dbReference>
<keyword evidence="2" id="KW-0464">Manganese</keyword>
<evidence type="ECO:0000256" key="2">
    <source>
        <dbReference type="PIRSR" id="PIRSR005962-1"/>
    </source>
</evidence>
<accession>A0A545U4Q1</accession>
<dbReference type="Pfam" id="PF01546">
    <property type="entry name" value="Peptidase_M20"/>
    <property type="match status" value="1"/>
</dbReference>
<comment type="cofactor">
    <cofactor evidence="2">
        <name>Mn(2+)</name>
        <dbReference type="ChEBI" id="CHEBI:29035"/>
    </cofactor>
    <text evidence="2">The Mn(2+) ion enhances activity.</text>
</comment>
<dbReference type="SUPFAM" id="SSF55031">
    <property type="entry name" value="Bacterial exopeptidase dimerisation domain"/>
    <property type="match status" value="1"/>
</dbReference>
<evidence type="ECO:0000259" key="3">
    <source>
        <dbReference type="Pfam" id="PF07687"/>
    </source>
</evidence>
<evidence type="ECO:0000313" key="4">
    <source>
        <dbReference type="EMBL" id="TQV84383.1"/>
    </source>
</evidence>
<dbReference type="GO" id="GO:0050118">
    <property type="term" value="F:N-acetyldiaminopimelate deacetylase activity"/>
    <property type="evidence" value="ECO:0007669"/>
    <property type="project" value="UniProtKB-ARBA"/>
</dbReference>
<evidence type="ECO:0000256" key="1">
    <source>
        <dbReference type="ARBA" id="ARBA00022801"/>
    </source>
</evidence>
<proteinExistence type="predicted"/>
<dbReference type="Proteomes" id="UP000315439">
    <property type="component" value="Unassembled WGS sequence"/>
</dbReference>
<dbReference type="PANTHER" id="PTHR11014">
    <property type="entry name" value="PEPTIDASE M20 FAMILY MEMBER"/>
    <property type="match status" value="1"/>
</dbReference>
<dbReference type="InterPro" id="IPR017439">
    <property type="entry name" value="Amidohydrolase"/>
</dbReference>
<feature type="domain" description="Peptidase M20 dimerisation" evidence="3">
    <location>
        <begin position="191"/>
        <end position="284"/>
    </location>
</feature>
<sequence length="394" mass="42695">MKESTPSNKLINELIGFRKDLHQNPELAFDVNRTSTIIADRLEAAGLTVTRNIGKTGLVATLSQGSKSTKSNNRAVGFRADMDALPITEANQFSHRSTAQGKFHGCGHDGHSTMLLGAALQLIDDSDFEGTIHFIFQPDEENGTGADAMINDGLFEKFPMDAVYGLHNLPGLPVGHFAIQSGPFCSFEDNFEITIQGRGGHSSMPDKVIDPIVIGASIVMNLQSIVSRFVPASDHAVVSITDFQTDGARNILASNVTISGDCRGFDKATSVLIKTKMEQIISHTCAAFGAKFCFNYSTSFEPLVNHAEQSEICVKAAGNLPDATIDGNYGRVSFSEDFAKMLKQKPGAYILMGNGDTGEHYSKPLHNPFYDFNDTALAYGINYWCSLAMLAMTE</sequence>
<dbReference type="AlphaFoldDB" id="A0A545U4Q1"/>
<dbReference type="Gene3D" id="3.30.70.360">
    <property type="match status" value="1"/>
</dbReference>
<dbReference type="GO" id="GO:0046872">
    <property type="term" value="F:metal ion binding"/>
    <property type="evidence" value="ECO:0007669"/>
    <property type="project" value="UniProtKB-KW"/>
</dbReference>
<dbReference type="OrthoDB" id="9777385at2"/>
<dbReference type="NCBIfam" id="TIGR01891">
    <property type="entry name" value="amidohydrolases"/>
    <property type="match status" value="1"/>
</dbReference>
<dbReference type="SUPFAM" id="SSF53187">
    <property type="entry name" value="Zn-dependent exopeptidases"/>
    <property type="match status" value="1"/>
</dbReference>
<feature type="binding site" evidence="2">
    <location>
        <position position="106"/>
    </location>
    <ligand>
        <name>Mn(2+)</name>
        <dbReference type="ChEBI" id="CHEBI:29035"/>
        <label>2</label>
    </ligand>
</feature>
<dbReference type="InterPro" id="IPR036264">
    <property type="entry name" value="Bact_exopeptidase_dim_dom"/>
</dbReference>
<reference evidence="4 5" key="1">
    <citation type="submission" date="2019-07" db="EMBL/GenBank/DDBJ databases">
        <title>Draft genome for Aliikangiella sp. M105.</title>
        <authorList>
            <person name="Wang G."/>
        </authorList>
    </citation>
    <scope>NUCLEOTIDE SEQUENCE [LARGE SCALE GENOMIC DNA]</scope>
    <source>
        <strain evidence="4 5">M105</strain>
    </source>
</reference>
<name>A0A545U4Q1_9GAMM</name>
<dbReference type="Pfam" id="PF07687">
    <property type="entry name" value="M20_dimer"/>
    <property type="match status" value="1"/>
</dbReference>
<feature type="binding site" evidence="2">
    <location>
        <position position="108"/>
    </location>
    <ligand>
        <name>Mn(2+)</name>
        <dbReference type="ChEBI" id="CHEBI:29035"/>
        <label>2</label>
    </ligand>
</feature>
<organism evidence="4 5">
    <name type="scientific">Aliikangiella coralliicola</name>
    <dbReference type="NCBI Taxonomy" id="2592383"/>
    <lineage>
        <taxon>Bacteria</taxon>
        <taxon>Pseudomonadati</taxon>
        <taxon>Pseudomonadota</taxon>
        <taxon>Gammaproteobacteria</taxon>
        <taxon>Oceanospirillales</taxon>
        <taxon>Pleioneaceae</taxon>
        <taxon>Aliikangiella</taxon>
    </lineage>
</organism>